<dbReference type="Gene3D" id="3.40.50.150">
    <property type="entry name" value="Vaccinia Virus protein VP39"/>
    <property type="match status" value="1"/>
</dbReference>
<proteinExistence type="predicted"/>
<evidence type="ECO:0000313" key="2">
    <source>
        <dbReference type="EMBL" id="VAV83933.1"/>
    </source>
</evidence>
<name>A0A3B0RH02_9ZZZZ</name>
<dbReference type="InterPro" id="IPR029063">
    <property type="entry name" value="SAM-dependent_MTases_sf"/>
</dbReference>
<dbReference type="EMBL" id="UOEA01000056">
    <property type="protein sequence ID" value="VAV83933.1"/>
    <property type="molecule type" value="Genomic_DNA"/>
</dbReference>
<dbReference type="CDD" id="cd02440">
    <property type="entry name" value="AdoMet_MTases"/>
    <property type="match status" value="1"/>
</dbReference>
<dbReference type="InterPro" id="IPR041698">
    <property type="entry name" value="Methyltransf_25"/>
</dbReference>
<dbReference type="Pfam" id="PF13649">
    <property type="entry name" value="Methyltransf_25"/>
    <property type="match status" value="1"/>
</dbReference>
<organism evidence="2">
    <name type="scientific">hydrothermal vent metagenome</name>
    <dbReference type="NCBI Taxonomy" id="652676"/>
    <lineage>
        <taxon>unclassified sequences</taxon>
        <taxon>metagenomes</taxon>
        <taxon>ecological metagenomes</taxon>
    </lineage>
</organism>
<sequence length="253" mass="28205">MQNKTGMVWNRLKANWYKKGLAGSGASDAILSVILPRSSRIGSFLDVGAGCGALAIPLARAGKEVTAVEPSAQMAEILKGDDEKEGLGIKCINSTWEEVSENDIVKGHDAIICANVPGLLKDNEAFLRRADALAEKAVFLITGADPHADKFFYKELFPLIYGRDFTARGDYLKTYAMLHSIGIFANIEIVEYNFDQPFDDIEEAVEFWKEYMGLVTEEHDAKLRDFLKGKLKKTKDGLLAEFYKKSAVIWWNK</sequence>
<gene>
    <name evidence="2" type="ORF">MNBD_DELTA01-1591</name>
</gene>
<protein>
    <recommendedName>
        <fullName evidence="1">Methyltransferase domain-containing protein</fullName>
    </recommendedName>
</protein>
<reference evidence="2" key="1">
    <citation type="submission" date="2018-06" db="EMBL/GenBank/DDBJ databases">
        <authorList>
            <person name="Zhirakovskaya E."/>
        </authorList>
    </citation>
    <scope>NUCLEOTIDE SEQUENCE</scope>
</reference>
<dbReference type="AlphaFoldDB" id="A0A3B0RH02"/>
<feature type="domain" description="Methyltransferase" evidence="1">
    <location>
        <begin position="45"/>
        <end position="130"/>
    </location>
</feature>
<accession>A0A3B0RH02</accession>
<dbReference type="SUPFAM" id="SSF53335">
    <property type="entry name" value="S-adenosyl-L-methionine-dependent methyltransferases"/>
    <property type="match status" value="1"/>
</dbReference>
<evidence type="ECO:0000259" key="1">
    <source>
        <dbReference type="Pfam" id="PF13649"/>
    </source>
</evidence>